<dbReference type="EMBL" id="ABCS01000005">
    <property type="protein sequence ID" value="EDM81211.1"/>
    <property type="molecule type" value="Genomic_DNA"/>
</dbReference>
<feature type="domain" description="N-acetyltransferase" evidence="1">
    <location>
        <begin position="17"/>
        <end position="179"/>
    </location>
</feature>
<comment type="caution">
    <text evidence="2">The sequence shown here is derived from an EMBL/GenBank/DDBJ whole genome shotgun (WGS) entry which is preliminary data.</text>
</comment>
<keyword evidence="3" id="KW-1185">Reference proteome</keyword>
<gene>
    <name evidence="2" type="ORF">PPSIR1_30385</name>
</gene>
<dbReference type="STRING" id="391625.PPSIR1_30385"/>
<dbReference type="InterPro" id="IPR000182">
    <property type="entry name" value="GNAT_dom"/>
</dbReference>
<proteinExistence type="predicted"/>
<reference evidence="2 3" key="1">
    <citation type="submission" date="2007-06" db="EMBL/GenBank/DDBJ databases">
        <authorList>
            <person name="Shimkets L."/>
            <person name="Ferriera S."/>
            <person name="Johnson J."/>
            <person name="Kravitz S."/>
            <person name="Beeson K."/>
            <person name="Sutton G."/>
            <person name="Rogers Y.-H."/>
            <person name="Friedman R."/>
            <person name="Frazier M."/>
            <person name="Venter J.C."/>
        </authorList>
    </citation>
    <scope>NUCLEOTIDE SEQUENCE [LARGE SCALE GENOMIC DNA]</scope>
    <source>
        <strain evidence="2 3">SIR-1</strain>
    </source>
</reference>
<name>A6FZ56_9BACT</name>
<evidence type="ECO:0000313" key="3">
    <source>
        <dbReference type="Proteomes" id="UP000005801"/>
    </source>
</evidence>
<dbReference type="PANTHER" id="PTHR43792:SF9">
    <property type="entry name" value="RIBOSOMAL-PROTEIN-ALANINE ACETYLTRANSFERASE"/>
    <property type="match status" value="1"/>
</dbReference>
<dbReference type="GO" id="GO:0005737">
    <property type="term" value="C:cytoplasm"/>
    <property type="evidence" value="ECO:0007669"/>
    <property type="project" value="TreeGrafter"/>
</dbReference>
<dbReference type="PANTHER" id="PTHR43792">
    <property type="entry name" value="GNAT FAMILY, PUTATIVE (AFU_ORTHOLOGUE AFUA_3G00765)-RELATED-RELATED"/>
    <property type="match status" value="1"/>
</dbReference>
<organism evidence="2 3">
    <name type="scientific">Plesiocystis pacifica SIR-1</name>
    <dbReference type="NCBI Taxonomy" id="391625"/>
    <lineage>
        <taxon>Bacteria</taxon>
        <taxon>Pseudomonadati</taxon>
        <taxon>Myxococcota</taxon>
        <taxon>Polyangia</taxon>
        <taxon>Nannocystales</taxon>
        <taxon>Nannocystaceae</taxon>
        <taxon>Plesiocystis</taxon>
    </lineage>
</organism>
<evidence type="ECO:0000313" key="2">
    <source>
        <dbReference type="EMBL" id="EDM81211.1"/>
    </source>
</evidence>
<evidence type="ECO:0000259" key="1">
    <source>
        <dbReference type="PROSITE" id="PS51186"/>
    </source>
</evidence>
<accession>A6FZ56</accession>
<dbReference type="AlphaFoldDB" id="A6FZ56"/>
<dbReference type="GO" id="GO:0008999">
    <property type="term" value="F:protein-N-terminal-alanine acetyltransferase activity"/>
    <property type="evidence" value="ECO:0007669"/>
    <property type="project" value="TreeGrafter"/>
</dbReference>
<dbReference type="RefSeq" id="WP_006969755.1">
    <property type="nucleotide sequence ID" value="NZ_ABCS01000005.1"/>
</dbReference>
<dbReference type="Proteomes" id="UP000005801">
    <property type="component" value="Unassembled WGS sequence"/>
</dbReference>
<dbReference type="eggNOG" id="COG1670">
    <property type="taxonomic scope" value="Bacteria"/>
</dbReference>
<dbReference type="Pfam" id="PF13302">
    <property type="entry name" value="Acetyltransf_3"/>
    <property type="match status" value="1"/>
</dbReference>
<dbReference type="Gene3D" id="3.40.630.30">
    <property type="match status" value="1"/>
</dbReference>
<dbReference type="PROSITE" id="PS51186">
    <property type="entry name" value="GNAT"/>
    <property type="match status" value="1"/>
</dbReference>
<dbReference type="OrthoDB" id="9804153at2"/>
<protein>
    <recommendedName>
        <fullName evidence="1">N-acetyltransferase domain-containing protein</fullName>
    </recommendedName>
</protein>
<dbReference type="InterPro" id="IPR051531">
    <property type="entry name" value="N-acetyltransferase"/>
</dbReference>
<dbReference type="SUPFAM" id="SSF55729">
    <property type="entry name" value="Acyl-CoA N-acyltransferases (Nat)"/>
    <property type="match status" value="1"/>
</dbReference>
<sequence>MAALDGERLPTLESERARLRWLTLADAPSLFAIFSDPEVMRFWSTLPLAKLDEAEAMVEQIQAGFHAHRFYQWGIARKVDDAVIGTVSLYQVNQANRRAELGFALARAHWGQGWAREAVGAAIAFAFSEPLDLARLEADVDPDNHASLRLLERWGFQREGYMRERWRVGGGVQDSVMLGLLRREWP</sequence>
<dbReference type="InterPro" id="IPR016181">
    <property type="entry name" value="Acyl_CoA_acyltransferase"/>
</dbReference>